<dbReference type="Pfam" id="PF00400">
    <property type="entry name" value="WD40"/>
    <property type="match status" value="5"/>
</dbReference>
<reference evidence="5" key="1">
    <citation type="submission" date="2023-07" db="EMBL/GenBank/DDBJ databases">
        <authorList>
            <consortium name="AG Swart"/>
            <person name="Singh M."/>
            <person name="Singh A."/>
            <person name="Seah K."/>
            <person name="Emmerich C."/>
        </authorList>
    </citation>
    <scope>NUCLEOTIDE SEQUENCE</scope>
    <source>
        <strain evidence="5">DP1</strain>
    </source>
</reference>
<dbReference type="InterPro" id="IPR036322">
    <property type="entry name" value="WD40_repeat_dom_sf"/>
</dbReference>
<dbReference type="InterPro" id="IPR019775">
    <property type="entry name" value="WD40_repeat_CS"/>
</dbReference>
<evidence type="ECO:0000256" key="2">
    <source>
        <dbReference type="ARBA" id="ARBA00022737"/>
    </source>
</evidence>
<sequence length="542" mass="61863">MARVRIKQLPITEKTLFSSLVNRNQTEIQDYSFIKDYTNLMKVSINDKKKIKDLTKQLSEGLQLPSEEVHEELSQAKTELQDLYKKLSQRDDYCKDFKAKLEKAEAKEKEYRVRIQELEESCEEEQKKYQMIILTLNEIVDKLDRTNEQYNVVAAEKDKLKQDVKSLQSDNALLFKKVVHLQDEVVSHYNEQSQGKCTCGQEETKESEESRELTKIEKIAEEFGKVVESTTHDEDYSNTFSYSIPSFASHKKDLDSCEVSAVAYNNRGTVIATGSAHGTLKLWDPFHGGEIKILKNFSSAVCTLSFSTDNQFLAACYVDRTIRVWKTNNWKLYNSFHGHSDLINCSTYSHTDDALVTGSADRKIKLWDLNRGICTKSYSGYSSCQDIDSLAYGSLMASGHQDGTVKFWTPNQKDYIEQIEPHGDPITSVCFTQDGRYLLTTSMDHTIKLIDVRQFEEISEFEHENYVNGNKTSRASIAPSGDYAVVGSKNGDVIILKLNTDEIQLEEIYRGEHSNCVNICQWQPNGGTFTTADMKGSFIIWQ</sequence>
<dbReference type="Gene3D" id="2.130.10.10">
    <property type="entry name" value="YVTN repeat-like/Quinoprotein amine dehydrogenase"/>
    <property type="match status" value="2"/>
</dbReference>
<evidence type="ECO:0000256" key="3">
    <source>
        <dbReference type="PROSITE-ProRule" id="PRU00221"/>
    </source>
</evidence>
<dbReference type="InterPro" id="IPR020472">
    <property type="entry name" value="WD40_PAC1"/>
</dbReference>
<dbReference type="CDD" id="cd00200">
    <property type="entry name" value="WD40"/>
    <property type="match status" value="1"/>
</dbReference>
<feature type="repeat" description="WD" evidence="3">
    <location>
        <begin position="294"/>
        <end position="335"/>
    </location>
</feature>
<dbReference type="PROSITE" id="PS50082">
    <property type="entry name" value="WD_REPEATS_2"/>
    <property type="match status" value="5"/>
</dbReference>
<accession>A0AAD1U931</accession>
<feature type="repeat" description="WD" evidence="3">
    <location>
        <begin position="510"/>
        <end position="542"/>
    </location>
</feature>
<dbReference type="SUPFAM" id="SSF50978">
    <property type="entry name" value="WD40 repeat-like"/>
    <property type="match status" value="1"/>
</dbReference>
<dbReference type="SMART" id="SM00320">
    <property type="entry name" value="WD40"/>
    <property type="match status" value="7"/>
</dbReference>
<keyword evidence="4" id="KW-0175">Coiled coil</keyword>
<keyword evidence="6" id="KW-1185">Reference proteome</keyword>
<dbReference type="PROSITE" id="PS50294">
    <property type="entry name" value="WD_REPEATS_REGION"/>
    <property type="match status" value="4"/>
</dbReference>
<feature type="repeat" description="WD" evidence="3">
    <location>
        <begin position="336"/>
        <end position="377"/>
    </location>
</feature>
<dbReference type="PANTHER" id="PTHR19879">
    <property type="entry name" value="TRANSCRIPTION INITIATION FACTOR TFIID"/>
    <property type="match status" value="1"/>
</dbReference>
<dbReference type="InterPro" id="IPR001680">
    <property type="entry name" value="WD40_rpt"/>
</dbReference>
<feature type="repeat" description="WD" evidence="3">
    <location>
        <begin position="259"/>
        <end position="284"/>
    </location>
</feature>
<evidence type="ECO:0000313" key="5">
    <source>
        <dbReference type="EMBL" id="CAI2363605.1"/>
    </source>
</evidence>
<organism evidence="5 6">
    <name type="scientific">Euplotes crassus</name>
    <dbReference type="NCBI Taxonomy" id="5936"/>
    <lineage>
        <taxon>Eukaryota</taxon>
        <taxon>Sar</taxon>
        <taxon>Alveolata</taxon>
        <taxon>Ciliophora</taxon>
        <taxon>Intramacronucleata</taxon>
        <taxon>Spirotrichea</taxon>
        <taxon>Hypotrichia</taxon>
        <taxon>Euplotida</taxon>
        <taxon>Euplotidae</taxon>
        <taxon>Moneuplotes</taxon>
    </lineage>
</organism>
<dbReference type="AlphaFoldDB" id="A0AAD1U931"/>
<protein>
    <submittedName>
        <fullName evidence="5">Uncharacterized protein</fullName>
    </submittedName>
</protein>
<dbReference type="Proteomes" id="UP001295684">
    <property type="component" value="Unassembled WGS sequence"/>
</dbReference>
<evidence type="ECO:0000256" key="4">
    <source>
        <dbReference type="SAM" id="Coils"/>
    </source>
</evidence>
<dbReference type="PROSITE" id="PS00678">
    <property type="entry name" value="WD_REPEATS_1"/>
    <property type="match status" value="1"/>
</dbReference>
<proteinExistence type="predicted"/>
<evidence type="ECO:0000256" key="1">
    <source>
        <dbReference type="ARBA" id="ARBA00022574"/>
    </source>
</evidence>
<keyword evidence="2" id="KW-0677">Repeat</keyword>
<name>A0AAD1U931_EUPCR</name>
<evidence type="ECO:0000313" key="6">
    <source>
        <dbReference type="Proteomes" id="UP001295684"/>
    </source>
</evidence>
<feature type="repeat" description="WD" evidence="3">
    <location>
        <begin position="419"/>
        <end position="460"/>
    </location>
</feature>
<comment type="caution">
    <text evidence="5">The sequence shown here is derived from an EMBL/GenBank/DDBJ whole genome shotgun (WGS) entry which is preliminary data.</text>
</comment>
<gene>
    <name evidence="5" type="ORF">ECRASSUSDP1_LOCUS4941</name>
</gene>
<dbReference type="EMBL" id="CAMPGE010004758">
    <property type="protein sequence ID" value="CAI2363605.1"/>
    <property type="molecule type" value="Genomic_DNA"/>
</dbReference>
<dbReference type="PRINTS" id="PR00320">
    <property type="entry name" value="GPROTEINBRPT"/>
</dbReference>
<dbReference type="PANTHER" id="PTHR19879:SF9">
    <property type="entry name" value="TRANSCRIPTION INITIATION FACTOR TFIID SUBUNIT 5"/>
    <property type="match status" value="1"/>
</dbReference>
<dbReference type="InterPro" id="IPR015943">
    <property type="entry name" value="WD40/YVTN_repeat-like_dom_sf"/>
</dbReference>
<keyword evidence="1 3" id="KW-0853">WD repeat</keyword>
<feature type="coiled-coil region" evidence="4">
    <location>
        <begin position="66"/>
        <end position="177"/>
    </location>
</feature>